<accession>A0A5M4F9U3</accession>
<comment type="caution">
    <text evidence="2">The sequence shown here is derived from an EMBL/GenBank/DDBJ whole genome shotgun (WGS) entry which is preliminary data.</text>
</comment>
<dbReference type="OrthoDB" id="27092at2"/>
<sequence>MPRHTPTGIDWTERGDGLPVVMLHGLMGDRRLISRFTESVLAERPGLRRLHLDLPGHGLSSGEGISSSDDVVDRVAAFLDDVLGDEPYAVVGNSFGGGIARALTGREPSRVAGMALIAPLIIADHGRRDVPTCAPIDVEPLDGGTDDDRRDFAEFTFRQTRQHWELYLEEVAPGTRLGDSAAIGRISAAYEFSVSPESQFTTYERPVTFILGRQDPVVGFTDALAIASSYPRATYLVADGAGHNPHHEQPELCAAALGAWIDAVISSTA</sequence>
<dbReference type="PANTHER" id="PTHR43798:SF6">
    <property type="entry name" value="HYDROLASE, PUTATIVE (AFU_ORTHOLOGUE AFUA_4G13070)-RELATED"/>
    <property type="match status" value="1"/>
</dbReference>
<dbReference type="PRINTS" id="PR00111">
    <property type="entry name" value="ABHYDROLASE"/>
</dbReference>
<protein>
    <submittedName>
        <fullName evidence="2">Alpha/beta hydrolase</fullName>
    </submittedName>
</protein>
<dbReference type="GO" id="GO:0016787">
    <property type="term" value="F:hydrolase activity"/>
    <property type="evidence" value="ECO:0007669"/>
    <property type="project" value="UniProtKB-KW"/>
</dbReference>
<name>A0A5M4F9U3_9ACTN</name>
<gene>
    <name evidence="2" type="ORF">ESP70_013340</name>
</gene>
<evidence type="ECO:0000259" key="1">
    <source>
        <dbReference type="Pfam" id="PF00561"/>
    </source>
</evidence>
<reference evidence="2" key="1">
    <citation type="submission" date="2019-09" db="EMBL/GenBank/DDBJ databases">
        <authorList>
            <person name="Li J."/>
        </authorList>
    </citation>
    <scope>NUCLEOTIDE SEQUENCE [LARGE SCALE GENOMIC DNA]</scope>
    <source>
        <strain evidence="2">JCM 14732</strain>
    </source>
</reference>
<dbReference type="InterPro" id="IPR000073">
    <property type="entry name" value="AB_hydrolase_1"/>
</dbReference>
<dbReference type="Gene3D" id="3.40.50.1820">
    <property type="entry name" value="alpha/beta hydrolase"/>
    <property type="match status" value="1"/>
</dbReference>
<keyword evidence="2" id="KW-0378">Hydrolase</keyword>
<evidence type="ECO:0000313" key="2">
    <source>
        <dbReference type="EMBL" id="KAA1395155.1"/>
    </source>
</evidence>
<dbReference type="AlphaFoldDB" id="A0A5M4F9U3"/>
<dbReference type="InterPro" id="IPR029058">
    <property type="entry name" value="AB_hydrolase_fold"/>
</dbReference>
<dbReference type="EMBL" id="SDPQ02000003">
    <property type="protein sequence ID" value="KAA1395155.1"/>
    <property type="molecule type" value="Genomic_DNA"/>
</dbReference>
<dbReference type="SUPFAM" id="SSF53474">
    <property type="entry name" value="alpha/beta-Hydrolases"/>
    <property type="match status" value="1"/>
</dbReference>
<dbReference type="Pfam" id="PF00561">
    <property type="entry name" value="Abhydrolase_1"/>
    <property type="match status" value="1"/>
</dbReference>
<feature type="domain" description="AB hydrolase-1" evidence="1">
    <location>
        <begin position="19"/>
        <end position="249"/>
    </location>
</feature>
<evidence type="ECO:0000313" key="3">
    <source>
        <dbReference type="Proteomes" id="UP000380867"/>
    </source>
</evidence>
<dbReference type="Proteomes" id="UP000380867">
    <property type="component" value="Unassembled WGS sequence"/>
</dbReference>
<dbReference type="PANTHER" id="PTHR43798">
    <property type="entry name" value="MONOACYLGLYCEROL LIPASE"/>
    <property type="match status" value="1"/>
</dbReference>
<organism evidence="2 3">
    <name type="scientific">Aeromicrobium ginsengisoli</name>
    <dbReference type="NCBI Taxonomy" id="363867"/>
    <lineage>
        <taxon>Bacteria</taxon>
        <taxon>Bacillati</taxon>
        <taxon>Actinomycetota</taxon>
        <taxon>Actinomycetes</taxon>
        <taxon>Propionibacteriales</taxon>
        <taxon>Nocardioidaceae</taxon>
        <taxon>Aeromicrobium</taxon>
    </lineage>
</organism>
<keyword evidence="3" id="KW-1185">Reference proteome</keyword>
<proteinExistence type="predicted"/>
<dbReference type="RefSeq" id="WP_149689823.1">
    <property type="nucleotide sequence ID" value="NZ_SDPQ02000003.1"/>
</dbReference>
<dbReference type="InterPro" id="IPR050266">
    <property type="entry name" value="AB_hydrolase_sf"/>
</dbReference>